<keyword evidence="7 11" id="KW-0863">Zinc-finger</keyword>
<evidence type="ECO:0000256" key="3">
    <source>
        <dbReference type="ARBA" id="ARBA00004906"/>
    </source>
</evidence>
<evidence type="ECO:0000313" key="15">
    <source>
        <dbReference type="EMBL" id="SBS85193.1"/>
    </source>
</evidence>
<evidence type="ECO:0000313" key="18">
    <source>
        <dbReference type="Proteomes" id="UP000078560"/>
    </source>
</evidence>
<evidence type="ECO:0000256" key="8">
    <source>
        <dbReference type="ARBA" id="ARBA00022786"/>
    </source>
</evidence>
<feature type="compositionally biased region" description="Polar residues" evidence="12">
    <location>
        <begin position="84"/>
        <end position="100"/>
    </location>
</feature>
<organism evidence="15 18">
    <name type="scientific">Plasmodium ovale curtisi</name>
    <dbReference type="NCBI Taxonomy" id="864141"/>
    <lineage>
        <taxon>Eukaryota</taxon>
        <taxon>Sar</taxon>
        <taxon>Alveolata</taxon>
        <taxon>Apicomplexa</taxon>
        <taxon>Aconoidasida</taxon>
        <taxon>Haemosporida</taxon>
        <taxon>Plasmodiidae</taxon>
        <taxon>Plasmodium</taxon>
        <taxon>Plasmodium (Plasmodium)</taxon>
    </lineage>
</organism>
<keyword evidence="8" id="KW-0833">Ubl conjugation pathway</keyword>
<dbReference type="GO" id="GO:0061630">
    <property type="term" value="F:ubiquitin protein ligase activity"/>
    <property type="evidence" value="ECO:0007669"/>
    <property type="project" value="UniProtKB-EC"/>
</dbReference>
<dbReference type="GO" id="GO:0016874">
    <property type="term" value="F:ligase activity"/>
    <property type="evidence" value="ECO:0007669"/>
    <property type="project" value="UniProtKB-KW"/>
</dbReference>
<feature type="compositionally biased region" description="Basic and acidic residues" evidence="12">
    <location>
        <begin position="371"/>
        <end position="380"/>
    </location>
</feature>
<keyword evidence="16" id="KW-0436">Ligase</keyword>
<comment type="pathway">
    <text evidence="3">Protein modification; protein ubiquitination.</text>
</comment>
<dbReference type="InterPro" id="IPR045103">
    <property type="entry name" value="RNF5/RNF185-like"/>
</dbReference>
<evidence type="ECO:0000259" key="14">
    <source>
        <dbReference type="PROSITE" id="PS50089"/>
    </source>
</evidence>
<dbReference type="UniPathway" id="UPA00143"/>
<evidence type="ECO:0000256" key="1">
    <source>
        <dbReference type="ARBA" id="ARBA00000900"/>
    </source>
</evidence>
<keyword evidence="10 13" id="KW-0472">Membrane</keyword>
<dbReference type="Gene3D" id="3.30.40.10">
    <property type="entry name" value="Zinc/RING finger domain, C3HC4 (zinc finger)"/>
    <property type="match status" value="1"/>
</dbReference>
<evidence type="ECO:0000256" key="4">
    <source>
        <dbReference type="ARBA" id="ARBA00012483"/>
    </source>
</evidence>
<evidence type="ECO:0000256" key="10">
    <source>
        <dbReference type="ARBA" id="ARBA00023136"/>
    </source>
</evidence>
<dbReference type="GO" id="GO:0005783">
    <property type="term" value="C:endoplasmic reticulum"/>
    <property type="evidence" value="ECO:0007669"/>
    <property type="project" value="InterPro"/>
</dbReference>
<dbReference type="EMBL" id="FLQV01000504">
    <property type="protein sequence ID" value="SBS94113.1"/>
    <property type="molecule type" value="Genomic_DNA"/>
</dbReference>
<feature type="compositionally biased region" description="Basic and acidic residues" evidence="12">
    <location>
        <begin position="329"/>
        <end position="361"/>
    </location>
</feature>
<feature type="domain" description="RING-type" evidence="14">
    <location>
        <begin position="440"/>
        <end position="478"/>
    </location>
</feature>
<dbReference type="AlphaFoldDB" id="A0A1A8VXF8"/>
<dbReference type="Proteomes" id="UP000078546">
    <property type="component" value="Unassembled WGS sequence"/>
</dbReference>
<dbReference type="PROSITE" id="PS50089">
    <property type="entry name" value="ZF_RING_2"/>
    <property type="match status" value="1"/>
</dbReference>
<accession>A0A1A8VXF8</accession>
<evidence type="ECO:0000256" key="11">
    <source>
        <dbReference type="PROSITE-ProRule" id="PRU00175"/>
    </source>
</evidence>
<evidence type="ECO:0000256" key="7">
    <source>
        <dbReference type="ARBA" id="ARBA00022771"/>
    </source>
</evidence>
<proteinExistence type="predicted"/>
<evidence type="ECO:0000256" key="5">
    <source>
        <dbReference type="ARBA" id="ARBA00022679"/>
    </source>
</evidence>
<dbReference type="PANTHER" id="PTHR12313">
    <property type="entry name" value="E3 UBIQUITIN-PROTEIN LIGASE RNF5-RELATED"/>
    <property type="match status" value="1"/>
</dbReference>
<dbReference type="Pfam" id="PF00097">
    <property type="entry name" value="zf-C3HC4"/>
    <property type="match status" value="1"/>
</dbReference>
<feature type="transmembrane region" description="Helical" evidence="13">
    <location>
        <begin position="574"/>
        <end position="593"/>
    </location>
</feature>
<dbReference type="InterPro" id="IPR017907">
    <property type="entry name" value="Znf_RING_CS"/>
</dbReference>
<feature type="region of interest" description="Disordered" evidence="12">
    <location>
        <begin position="493"/>
        <end position="519"/>
    </location>
</feature>
<dbReference type="PROSITE" id="PS00518">
    <property type="entry name" value="ZF_RING_1"/>
    <property type="match status" value="1"/>
</dbReference>
<reference evidence="17 18" key="1">
    <citation type="submission" date="2016-05" db="EMBL/GenBank/DDBJ databases">
        <authorList>
            <person name="Naeem Raeece"/>
        </authorList>
    </citation>
    <scope>NUCLEOTIDE SEQUENCE [LARGE SCALE GENOMIC DNA]</scope>
</reference>
<dbReference type="CDD" id="cd16745">
    <property type="entry name" value="RING-HC_AtRMA-like"/>
    <property type="match status" value="1"/>
</dbReference>
<evidence type="ECO:0000313" key="17">
    <source>
        <dbReference type="Proteomes" id="UP000078546"/>
    </source>
</evidence>
<dbReference type="SUPFAM" id="SSF57850">
    <property type="entry name" value="RING/U-box"/>
    <property type="match status" value="1"/>
</dbReference>
<dbReference type="EMBL" id="FLQU01000399">
    <property type="protein sequence ID" value="SBS85193.1"/>
    <property type="molecule type" value="Genomic_DNA"/>
</dbReference>
<feature type="region of interest" description="Disordered" evidence="12">
    <location>
        <begin position="297"/>
        <end position="431"/>
    </location>
</feature>
<comment type="subcellular location">
    <subcellularLocation>
        <location evidence="2">Endomembrane system</location>
    </subcellularLocation>
</comment>
<dbReference type="InterPro" id="IPR013083">
    <property type="entry name" value="Znf_RING/FYVE/PHD"/>
</dbReference>
<evidence type="ECO:0000256" key="6">
    <source>
        <dbReference type="ARBA" id="ARBA00022723"/>
    </source>
</evidence>
<feature type="compositionally biased region" description="Low complexity" evidence="12">
    <location>
        <begin position="390"/>
        <end position="404"/>
    </location>
</feature>
<keyword evidence="6" id="KW-0479">Metal-binding</keyword>
<dbReference type="InterPro" id="IPR018957">
    <property type="entry name" value="Znf_C3HC4_RING-type"/>
</dbReference>
<dbReference type="GO" id="GO:0016567">
    <property type="term" value="P:protein ubiquitination"/>
    <property type="evidence" value="ECO:0007669"/>
    <property type="project" value="UniProtKB-UniPathway"/>
</dbReference>
<dbReference type="InterPro" id="IPR001841">
    <property type="entry name" value="Znf_RING"/>
</dbReference>
<dbReference type="SMART" id="SM00184">
    <property type="entry name" value="RING"/>
    <property type="match status" value="1"/>
</dbReference>
<keyword evidence="13" id="KW-1133">Transmembrane helix</keyword>
<keyword evidence="9" id="KW-0862">Zinc</keyword>
<dbReference type="GO" id="GO:0006511">
    <property type="term" value="P:ubiquitin-dependent protein catabolic process"/>
    <property type="evidence" value="ECO:0007669"/>
    <property type="project" value="InterPro"/>
</dbReference>
<evidence type="ECO:0000313" key="16">
    <source>
        <dbReference type="EMBL" id="SBS94113.1"/>
    </source>
</evidence>
<sequence length="595" mass="67553">MNDKEKEYDLLYDVIYDYDVNEELINNNSHNSSKNDIKSKLTEKKENSDYVIVQNTLVCDGINSKEQQRQGEEIQQGKFAKKNGLSSRDNLSDKYASSNGEEGEKRDEQCYSTVKNLKEEAERSRMQTDDFEKKGKSLLFEMSSLVRKYHRNCVTEIDSGNADSITSELSLIDLSSTNAEVIIKKGDKELADGETITDKSKEDITHISIGSDEQVNTGKKTPVYTTAESINERRINYKNRKEREITHEESKQLVTTVHCESEDIHEIGRRKNRNKDAENISCNGKIGVCEMESVHKRGTSQHEEAELEDYSTNVARDKEESGGYITNTAHDEPLKSKDGNKHEVTSNDQDHVGDQQERTHMEPNNSYVEKPYLRRDEKGKPGSGMHECNNGKSNAGSNDGSNDGSNGGTNDGSNSRSNGAPRNESRKGTAENESRSTFECNICFDDVRDPVVTRCGHLFCWLCLSAWIKKNNDCPVCKAEVSKENVIPLYGRGKNSSEHKYSHAEEPRPTPKRKEGVRRNNNYTNNLGLRASFGVWVNPFSFGMSYTNMSEEPYFYENRNENRRTQAETYQAEAASSFFFFLGFFLSLYILFYSS</sequence>
<feature type="region of interest" description="Disordered" evidence="12">
    <location>
        <begin position="68"/>
        <end position="108"/>
    </location>
</feature>
<evidence type="ECO:0000256" key="12">
    <source>
        <dbReference type="SAM" id="MobiDB-lite"/>
    </source>
</evidence>
<dbReference type="Proteomes" id="UP000078560">
    <property type="component" value="Unassembled WGS sequence"/>
</dbReference>
<protein>
    <recommendedName>
        <fullName evidence="4">RING-type E3 ubiquitin transferase</fullName>
        <ecNumber evidence="4">2.3.2.27</ecNumber>
    </recommendedName>
</protein>
<keyword evidence="13" id="KW-0812">Transmembrane</keyword>
<comment type="catalytic activity">
    <reaction evidence="1">
        <text>S-ubiquitinyl-[E2 ubiquitin-conjugating enzyme]-L-cysteine + [acceptor protein]-L-lysine = [E2 ubiquitin-conjugating enzyme]-L-cysteine + N(6)-ubiquitinyl-[acceptor protein]-L-lysine.</text>
        <dbReference type="EC" id="2.3.2.27"/>
    </reaction>
</comment>
<evidence type="ECO:0000256" key="2">
    <source>
        <dbReference type="ARBA" id="ARBA00004308"/>
    </source>
</evidence>
<evidence type="ECO:0000256" key="13">
    <source>
        <dbReference type="SAM" id="Phobius"/>
    </source>
</evidence>
<name>A0A1A8VXF8_PLAOA</name>
<feature type="compositionally biased region" description="Basic and acidic residues" evidence="12">
    <location>
        <begin position="495"/>
        <end position="518"/>
    </location>
</feature>
<evidence type="ECO:0000256" key="9">
    <source>
        <dbReference type="ARBA" id="ARBA00022833"/>
    </source>
</evidence>
<keyword evidence="5" id="KW-0808">Transferase</keyword>
<gene>
    <name evidence="16" type="ORF">POVCU1_027560</name>
    <name evidence="15" type="ORF">POVCU2_0030200</name>
</gene>
<reference evidence="15" key="2">
    <citation type="submission" date="2016-05" db="EMBL/GenBank/DDBJ databases">
        <authorList>
            <person name="Lavstsen T."/>
            <person name="Jespersen J.S."/>
        </authorList>
    </citation>
    <scope>NUCLEOTIDE SEQUENCE [LARGE SCALE GENOMIC DNA]</scope>
</reference>
<dbReference type="GO" id="GO:0008270">
    <property type="term" value="F:zinc ion binding"/>
    <property type="evidence" value="ECO:0007669"/>
    <property type="project" value="UniProtKB-KW"/>
</dbReference>
<dbReference type="EC" id="2.3.2.27" evidence="4"/>